<comment type="cofactor">
    <cofactor evidence="2">
        <name>Fe(2+)</name>
        <dbReference type="ChEBI" id="CHEBI:29033"/>
    </cofactor>
    <text evidence="2">Binds 1 Fe(2+) ion.</text>
</comment>
<keyword evidence="2 3" id="KW-0378">Hydrolase</keyword>
<reference evidence="3 4" key="1">
    <citation type="submission" date="2020-02" db="EMBL/GenBank/DDBJ databases">
        <title>Genome sequence of Roseobacter ponti.</title>
        <authorList>
            <person name="Hollensteiner J."/>
            <person name="Schneider D."/>
            <person name="Poehlein A."/>
            <person name="Daniel R."/>
        </authorList>
    </citation>
    <scope>NUCLEOTIDE SEQUENCE [LARGE SCALE GENOMIC DNA]</scope>
    <source>
        <strain evidence="3 4">DSM 106830</strain>
    </source>
</reference>
<dbReference type="SUPFAM" id="SSF56420">
    <property type="entry name" value="Peptide deformylase"/>
    <property type="match status" value="1"/>
</dbReference>
<dbReference type="Gene3D" id="3.90.45.10">
    <property type="entry name" value="Peptide deformylase"/>
    <property type="match status" value="1"/>
</dbReference>
<dbReference type="EC" id="3.5.1.88" evidence="2"/>
<dbReference type="CDD" id="cd00487">
    <property type="entry name" value="Pep_deformylase"/>
    <property type="match status" value="1"/>
</dbReference>
<dbReference type="GO" id="GO:0042586">
    <property type="term" value="F:peptide deformylase activity"/>
    <property type="evidence" value="ECO:0007669"/>
    <property type="project" value="UniProtKB-UniRule"/>
</dbReference>
<dbReference type="KEGG" id="rpon:G3256_16340"/>
<protein>
    <recommendedName>
        <fullName evidence="2">Peptide deformylase</fullName>
        <shortName evidence="2">PDF</shortName>
        <ecNumber evidence="2">3.5.1.88</ecNumber>
    </recommendedName>
    <alternativeName>
        <fullName evidence="2">Polypeptide deformylase</fullName>
    </alternativeName>
</protein>
<dbReference type="RefSeq" id="WP_169641847.1">
    <property type="nucleotide sequence ID" value="NZ_CP048788.1"/>
</dbReference>
<accession>A0A858T0A8</accession>
<dbReference type="Pfam" id="PF01327">
    <property type="entry name" value="Pep_deformylase"/>
    <property type="match status" value="1"/>
</dbReference>
<comment type="similarity">
    <text evidence="1 2">Belongs to the polypeptide deformylase family.</text>
</comment>
<feature type="binding site" evidence="2">
    <location>
        <position position="136"/>
    </location>
    <ligand>
        <name>Fe cation</name>
        <dbReference type="ChEBI" id="CHEBI:24875"/>
    </ligand>
</feature>
<dbReference type="EMBL" id="CP048788">
    <property type="protein sequence ID" value="QJF52626.1"/>
    <property type="molecule type" value="Genomic_DNA"/>
</dbReference>
<evidence type="ECO:0000313" key="3">
    <source>
        <dbReference type="EMBL" id="QJF52626.1"/>
    </source>
</evidence>
<dbReference type="InterPro" id="IPR036821">
    <property type="entry name" value="Peptide_deformylase_sf"/>
</dbReference>
<feature type="active site" evidence="2">
    <location>
        <position position="137"/>
    </location>
</feature>
<dbReference type="InterPro" id="IPR023635">
    <property type="entry name" value="Peptide_deformylase"/>
</dbReference>
<organism evidence="3 4">
    <name type="scientific">Roseobacter ponti</name>
    <dbReference type="NCBI Taxonomy" id="1891787"/>
    <lineage>
        <taxon>Bacteria</taxon>
        <taxon>Pseudomonadati</taxon>
        <taxon>Pseudomonadota</taxon>
        <taxon>Alphaproteobacteria</taxon>
        <taxon>Rhodobacterales</taxon>
        <taxon>Roseobacteraceae</taxon>
        <taxon>Roseobacter</taxon>
    </lineage>
</organism>
<feature type="binding site" evidence="2">
    <location>
        <position position="140"/>
    </location>
    <ligand>
        <name>Fe cation</name>
        <dbReference type="ChEBI" id="CHEBI:24875"/>
    </ligand>
</feature>
<dbReference type="Proteomes" id="UP000503308">
    <property type="component" value="Chromosome"/>
</dbReference>
<evidence type="ECO:0000256" key="1">
    <source>
        <dbReference type="ARBA" id="ARBA00010759"/>
    </source>
</evidence>
<dbReference type="HAMAP" id="MF_00163">
    <property type="entry name" value="Pep_deformylase"/>
    <property type="match status" value="1"/>
</dbReference>
<comment type="catalytic activity">
    <reaction evidence="2">
        <text>N-terminal N-formyl-L-methionyl-[peptide] + H2O = N-terminal L-methionyl-[peptide] + formate</text>
        <dbReference type="Rhea" id="RHEA:24420"/>
        <dbReference type="Rhea" id="RHEA-COMP:10639"/>
        <dbReference type="Rhea" id="RHEA-COMP:10640"/>
        <dbReference type="ChEBI" id="CHEBI:15377"/>
        <dbReference type="ChEBI" id="CHEBI:15740"/>
        <dbReference type="ChEBI" id="CHEBI:49298"/>
        <dbReference type="ChEBI" id="CHEBI:64731"/>
        <dbReference type="EC" id="3.5.1.88"/>
    </reaction>
</comment>
<gene>
    <name evidence="2 3" type="primary">def</name>
    <name evidence="3" type="ORF">G3256_16340</name>
</gene>
<dbReference type="NCBIfam" id="TIGR00079">
    <property type="entry name" value="pept_deformyl"/>
    <property type="match status" value="1"/>
</dbReference>
<keyword evidence="4" id="KW-1185">Reference proteome</keyword>
<dbReference type="PANTHER" id="PTHR10458">
    <property type="entry name" value="PEPTIDE DEFORMYLASE"/>
    <property type="match status" value="1"/>
</dbReference>
<dbReference type="GO" id="GO:0046872">
    <property type="term" value="F:metal ion binding"/>
    <property type="evidence" value="ECO:0007669"/>
    <property type="project" value="UniProtKB-KW"/>
</dbReference>
<dbReference type="GO" id="GO:0006412">
    <property type="term" value="P:translation"/>
    <property type="evidence" value="ECO:0007669"/>
    <property type="project" value="UniProtKB-UniRule"/>
</dbReference>
<dbReference type="PRINTS" id="PR01576">
    <property type="entry name" value="PDEFORMYLASE"/>
</dbReference>
<dbReference type="PANTHER" id="PTHR10458:SF22">
    <property type="entry name" value="PEPTIDE DEFORMYLASE"/>
    <property type="match status" value="1"/>
</dbReference>
<name>A0A858T0A8_9RHOB</name>
<dbReference type="PIRSF" id="PIRSF004749">
    <property type="entry name" value="Pep_def"/>
    <property type="match status" value="1"/>
</dbReference>
<dbReference type="NCBIfam" id="NF001159">
    <property type="entry name" value="PRK00150.1-3"/>
    <property type="match status" value="1"/>
</dbReference>
<keyword evidence="2" id="KW-0648">Protein biosynthesis</keyword>
<comment type="function">
    <text evidence="2">Removes the formyl group from the N-terminal Met of newly synthesized proteins. Requires at least a dipeptide for an efficient rate of reaction. N-terminal L-methionine is a prerequisite for activity but the enzyme has broad specificity at other positions.</text>
</comment>
<dbReference type="AlphaFoldDB" id="A0A858T0A8"/>
<evidence type="ECO:0000313" key="4">
    <source>
        <dbReference type="Proteomes" id="UP000503308"/>
    </source>
</evidence>
<sequence length="167" mass="18198">MSVLPILQWPDPRLARVCTDIPAVTPDIARLAADMLETMYAAPGRGLAAPQVGVMQRIFVMDACWKDAEPAPLVFINPVLIAVSEDEVTRDEGCLSIPGILAGVTRPARVETAWTDLQGAEQRAWFEGFEAACVQHELDHLNGIVTLDHLSEPVRAELLSTRDTALT</sequence>
<keyword evidence="2" id="KW-0408">Iron</keyword>
<evidence type="ECO:0000256" key="2">
    <source>
        <dbReference type="HAMAP-Rule" id="MF_00163"/>
    </source>
</evidence>
<feature type="binding site" evidence="2">
    <location>
        <position position="94"/>
    </location>
    <ligand>
        <name>Fe cation</name>
        <dbReference type="ChEBI" id="CHEBI:24875"/>
    </ligand>
</feature>
<proteinExistence type="inferred from homology"/>
<keyword evidence="2" id="KW-0479">Metal-binding</keyword>